<comment type="caution">
    <text evidence="1">The sequence shown here is derived from an EMBL/GenBank/DDBJ whole genome shotgun (WGS) entry which is preliminary data.</text>
</comment>
<gene>
    <name evidence="1" type="ORF">TKK_007609</name>
</gene>
<organism evidence="1 2">
    <name type="scientific">Trichogramma kaykai</name>
    <dbReference type="NCBI Taxonomy" id="54128"/>
    <lineage>
        <taxon>Eukaryota</taxon>
        <taxon>Metazoa</taxon>
        <taxon>Ecdysozoa</taxon>
        <taxon>Arthropoda</taxon>
        <taxon>Hexapoda</taxon>
        <taxon>Insecta</taxon>
        <taxon>Pterygota</taxon>
        <taxon>Neoptera</taxon>
        <taxon>Endopterygota</taxon>
        <taxon>Hymenoptera</taxon>
        <taxon>Apocrita</taxon>
        <taxon>Proctotrupomorpha</taxon>
        <taxon>Chalcidoidea</taxon>
        <taxon>Trichogrammatidae</taxon>
        <taxon>Trichogramma</taxon>
    </lineage>
</organism>
<reference evidence="1 2" key="1">
    <citation type="journal article" date="2024" name="bioRxiv">
        <title>A reference genome for Trichogramma kaykai: A tiny desert-dwelling parasitoid wasp with competing sex-ratio distorters.</title>
        <authorList>
            <person name="Culotta J."/>
            <person name="Lindsey A.R."/>
        </authorList>
    </citation>
    <scope>NUCLEOTIDE SEQUENCE [LARGE SCALE GENOMIC DNA]</scope>
    <source>
        <strain evidence="1 2">KSX58</strain>
    </source>
</reference>
<evidence type="ECO:0000313" key="2">
    <source>
        <dbReference type="Proteomes" id="UP001627154"/>
    </source>
</evidence>
<dbReference type="AlphaFoldDB" id="A0ABD2X011"/>
<protein>
    <submittedName>
        <fullName evidence="1">Uncharacterized protein</fullName>
    </submittedName>
</protein>
<keyword evidence="2" id="KW-1185">Reference proteome</keyword>
<evidence type="ECO:0000313" key="1">
    <source>
        <dbReference type="EMBL" id="KAL3398449.1"/>
    </source>
</evidence>
<dbReference type="EMBL" id="JBJJXI010000059">
    <property type="protein sequence ID" value="KAL3398449.1"/>
    <property type="molecule type" value="Genomic_DNA"/>
</dbReference>
<dbReference type="Proteomes" id="UP001627154">
    <property type="component" value="Unassembled WGS sequence"/>
</dbReference>
<proteinExistence type="predicted"/>
<name>A0ABD2X011_9HYME</name>
<sequence length="257" mass="30062">MKRANWETFAEELETNKSFFDSLEYLNSPVIVKYDLFMGIIDSCIKKSLPAFSQRPKNKYPSEAKNIINNVKNRCIWWNEECDRAIRLRKSKLASLKYRCDLQKIIEYNKVCAITRRTLKSVKKNSFMNFCSSINRNTKISSVWSRIKMFNNGITRPQSTNSNTNLQIRAKETLDSLCAPKDTSLFPPSTSDIFLDQSIHTDNHFLSEPFFYEEITRSIYSPNPKTSPRVDRISYEILSYLPEFYIRVLLTRGLLTL</sequence>
<accession>A0ABD2X011</accession>